<dbReference type="EMBL" id="JBHSXN010000002">
    <property type="protein sequence ID" value="MFC6953132.1"/>
    <property type="molecule type" value="Genomic_DNA"/>
</dbReference>
<evidence type="ECO:0000313" key="2">
    <source>
        <dbReference type="EMBL" id="MFC6953132.1"/>
    </source>
</evidence>
<feature type="transmembrane region" description="Helical" evidence="1">
    <location>
        <begin position="21"/>
        <end position="41"/>
    </location>
</feature>
<dbReference type="Proteomes" id="UP001596395">
    <property type="component" value="Unassembled WGS sequence"/>
</dbReference>
<proteinExistence type="predicted"/>
<organism evidence="2 3">
    <name type="scientific">Halorubellus litoreus</name>
    <dbReference type="NCBI Taxonomy" id="755308"/>
    <lineage>
        <taxon>Archaea</taxon>
        <taxon>Methanobacteriati</taxon>
        <taxon>Methanobacteriota</taxon>
        <taxon>Stenosarchaea group</taxon>
        <taxon>Halobacteria</taxon>
        <taxon>Halobacteriales</taxon>
        <taxon>Halorubellaceae</taxon>
        <taxon>Halorubellus</taxon>
    </lineage>
</organism>
<evidence type="ECO:0008006" key="4">
    <source>
        <dbReference type="Google" id="ProtNLM"/>
    </source>
</evidence>
<keyword evidence="1" id="KW-1133">Transmembrane helix</keyword>
<accession>A0ABD5VIY1</accession>
<dbReference type="AlphaFoldDB" id="A0ABD5VIY1"/>
<protein>
    <recommendedName>
        <fullName evidence="4">Major facilitator superfamily (MFS) profile domain-containing protein</fullName>
    </recommendedName>
</protein>
<keyword evidence="1" id="KW-0812">Transmembrane</keyword>
<sequence length="75" mass="7814">MATEDRTVTRDDRLPVGRFGRILVLVAFVSASFIVAANAVLSGTLLAIAVVVVGSIAMVTAMVGFLISVASYVDE</sequence>
<evidence type="ECO:0000256" key="1">
    <source>
        <dbReference type="SAM" id="Phobius"/>
    </source>
</evidence>
<evidence type="ECO:0000313" key="3">
    <source>
        <dbReference type="Proteomes" id="UP001596395"/>
    </source>
</evidence>
<name>A0ABD5VIY1_9EURY</name>
<dbReference type="RefSeq" id="WP_336350100.1">
    <property type="nucleotide sequence ID" value="NZ_JAZAQL010000002.1"/>
</dbReference>
<comment type="caution">
    <text evidence="2">The sequence shown here is derived from an EMBL/GenBank/DDBJ whole genome shotgun (WGS) entry which is preliminary data.</text>
</comment>
<gene>
    <name evidence="2" type="ORF">ACFQGB_09675</name>
</gene>
<reference evidence="2 3" key="1">
    <citation type="journal article" date="2019" name="Int. J. Syst. Evol. Microbiol.">
        <title>The Global Catalogue of Microorganisms (GCM) 10K type strain sequencing project: providing services to taxonomists for standard genome sequencing and annotation.</title>
        <authorList>
            <consortium name="The Broad Institute Genomics Platform"/>
            <consortium name="The Broad Institute Genome Sequencing Center for Infectious Disease"/>
            <person name="Wu L."/>
            <person name="Ma J."/>
        </authorList>
    </citation>
    <scope>NUCLEOTIDE SEQUENCE [LARGE SCALE GENOMIC DNA]</scope>
    <source>
        <strain evidence="2 3">GX26</strain>
    </source>
</reference>
<keyword evidence="3" id="KW-1185">Reference proteome</keyword>
<feature type="transmembrane region" description="Helical" evidence="1">
    <location>
        <begin position="47"/>
        <end position="73"/>
    </location>
</feature>
<keyword evidence="1" id="KW-0472">Membrane</keyword>